<feature type="non-terminal residue" evidence="1">
    <location>
        <position position="1"/>
    </location>
</feature>
<reference evidence="2" key="1">
    <citation type="submission" date="2022-10" db="EMBL/GenBank/DDBJ databases">
        <title>Genome assembly of Pristionchus species.</title>
        <authorList>
            <person name="Yoshida K."/>
            <person name="Sommer R.J."/>
        </authorList>
    </citation>
    <scope>NUCLEOTIDE SEQUENCE [LARGE SCALE GENOMIC DNA]</scope>
    <source>
        <strain evidence="2">RS5460</strain>
    </source>
</reference>
<dbReference type="Proteomes" id="UP001328107">
    <property type="component" value="Unassembled WGS sequence"/>
</dbReference>
<accession>A0AAN5D161</accession>
<dbReference type="EMBL" id="BTRK01000005">
    <property type="protein sequence ID" value="GMR54491.1"/>
    <property type="molecule type" value="Genomic_DNA"/>
</dbReference>
<gene>
    <name evidence="1" type="ORF">PMAYCL1PPCAC_24686</name>
</gene>
<organism evidence="1 2">
    <name type="scientific">Pristionchus mayeri</name>
    <dbReference type="NCBI Taxonomy" id="1317129"/>
    <lineage>
        <taxon>Eukaryota</taxon>
        <taxon>Metazoa</taxon>
        <taxon>Ecdysozoa</taxon>
        <taxon>Nematoda</taxon>
        <taxon>Chromadorea</taxon>
        <taxon>Rhabditida</taxon>
        <taxon>Rhabditina</taxon>
        <taxon>Diplogasteromorpha</taxon>
        <taxon>Diplogasteroidea</taxon>
        <taxon>Neodiplogasteridae</taxon>
        <taxon>Pristionchus</taxon>
    </lineage>
</organism>
<evidence type="ECO:0000313" key="1">
    <source>
        <dbReference type="EMBL" id="GMR54491.1"/>
    </source>
</evidence>
<proteinExistence type="predicted"/>
<evidence type="ECO:0000313" key="2">
    <source>
        <dbReference type="Proteomes" id="UP001328107"/>
    </source>
</evidence>
<sequence>CTIKTRKPLVIEKDGDGHFSSAMFFFKTVFILWREKQRADLKWCLQQSKARCYVGNGCVNGMTETHKEFSLINKELKLVLQKDAKMMKQVIECDVGAIVEVAGDKSPWPFYFHSNRANDNVVLTINTIHTSSDPRIVYVDKGELECYGGCTIDVQHRNSNNSSFFWTGKIHYA</sequence>
<protein>
    <submittedName>
        <fullName evidence="1">Uncharacterized protein</fullName>
    </submittedName>
</protein>
<comment type="caution">
    <text evidence="1">The sequence shown here is derived from an EMBL/GenBank/DDBJ whole genome shotgun (WGS) entry which is preliminary data.</text>
</comment>
<name>A0AAN5D161_9BILA</name>
<dbReference type="AlphaFoldDB" id="A0AAN5D161"/>
<feature type="non-terminal residue" evidence="1">
    <location>
        <position position="173"/>
    </location>
</feature>
<keyword evidence="2" id="KW-1185">Reference proteome</keyword>